<evidence type="ECO:0000256" key="1">
    <source>
        <dbReference type="SAM" id="SignalP"/>
    </source>
</evidence>
<dbReference type="PANTHER" id="PTHR34406:SF1">
    <property type="entry name" value="PROTEIN YCEI"/>
    <property type="match status" value="1"/>
</dbReference>
<evidence type="ECO:0000259" key="2">
    <source>
        <dbReference type="SMART" id="SM00867"/>
    </source>
</evidence>
<accession>A0A6C2UK88</accession>
<evidence type="ECO:0000313" key="3">
    <source>
        <dbReference type="EMBL" id="VGO20645.1"/>
    </source>
</evidence>
<feature type="domain" description="Lipid/polyisoprenoid-binding YceI-like" evidence="2">
    <location>
        <begin position="21"/>
        <end position="185"/>
    </location>
</feature>
<reference evidence="3 4" key="1">
    <citation type="submission" date="2019-04" db="EMBL/GenBank/DDBJ databases">
        <authorList>
            <person name="Van Vliet M D."/>
        </authorList>
    </citation>
    <scope>NUCLEOTIDE SEQUENCE [LARGE SCALE GENOMIC DNA]</scope>
    <source>
        <strain evidence="3 4">F21</strain>
    </source>
</reference>
<dbReference type="SMART" id="SM00867">
    <property type="entry name" value="YceI"/>
    <property type="match status" value="1"/>
</dbReference>
<feature type="signal peptide" evidence="1">
    <location>
        <begin position="1"/>
        <end position="19"/>
    </location>
</feature>
<name>A0A6C2UK88_9BACT</name>
<feature type="chain" id="PRO_5025390776" description="Lipid/polyisoprenoid-binding YceI-like domain-containing protein" evidence="1">
    <location>
        <begin position="20"/>
        <end position="187"/>
    </location>
</feature>
<dbReference type="InterPro" id="IPR036761">
    <property type="entry name" value="TTHA0802/YceI-like_sf"/>
</dbReference>
<dbReference type="RefSeq" id="WP_136062048.1">
    <property type="nucleotide sequence ID" value="NZ_CAAHFH010000001.1"/>
</dbReference>
<keyword evidence="1" id="KW-0732">Signal</keyword>
<keyword evidence="4" id="KW-1185">Reference proteome</keyword>
<dbReference type="InterPro" id="IPR007372">
    <property type="entry name" value="Lipid/polyisoprenoid-bd_YceI"/>
</dbReference>
<dbReference type="EMBL" id="CAAHFH010000001">
    <property type="protein sequence ID" value="VGO20645.1"/>
    <property type="molecule type" value="Genomic_DNA"/>
</dbReference>
<dbReference type="Pfam" id="PF04264">
    <property type="entry name" value="YceI"/>
    <property type="match status" value="1"/>
</dbReference>
<organism evidence="3 4">
    <name type="scientific">Pontiella sulfatireligans</name>
    <dbReference type="NCBI Taxonomy" id="2750658"/>
    <lineage>
        <taxon>Bacteria</taxon>
        <taxon>Pseudomonadati</taxon>
        <taxon>Kiritimatiellota</taxon>
        <taxon>Kiritimatiellia</taxon>
        <taxon>Kiritimatiellales</taxon>
        <taxon>Pontiellaceae</taxon>
        <taxon>Pontiella</taxon>
    </lineage>
</organism>
<sequence length="187" mass="19674">MKHAVAVLIGISIALGAVAETFTVDTGHAGISFSVKHLMVSNAKGSFNTFEGTLDYDIAAKTLKSVEGSIEVASIDTNNDKRDDHLKKDDFFNVAKFPKITFKSTSVKKTGDNAFDVSGKLNVLGVDHDVVLPVTINGPVDGKRGGKLMGIECETTLSRVDLGIGKPSASSIGKEVKVSISAEAGHK</sequence>
<dbReference type="AlphaFoldDB" id="A0A6C2UK88"/>
<dbReference type="Proteomes" id="UP000346198">
    <property type="component" value="Unassembled WGS sequence"/>
</dbReference>
<evidence type="ECO:0000313" key="4">
    <source>
        <dbReference type="Proteomes" id="UP000346198"/>
    </source>
</evidence>
<proteinExistence type="predicted"/>
<gene>
    <name evidence="3" type="ORF">SCARR_02710</name>
</gene>
<dbReference type="SUPFAM" id="SSF101874">
    <property type="entry name" value="YceI-like"/>
    <property type="match status" value="1"/>
</dbReference>
<dbReference type="Gene3D" id="2.40.128.110">
    <property type="entry name" value="Lipid/polyisoprenoid-binding, YceI-like"/>
    <property type="match status" value="1"/>
</dbReference>
<protein>
    <recommendedName>
        <fullName evidence="2">Lipid/polyisoprenoid-binding YceI-like domain-containing protein</fullName>
    </recommendedName>
</protein>
<dbReference type="PANTHER" id="PTHR34406">
    <property type="entry name" value="PROTEIN YCEI"/>
    <property type="match status" value="1"/>
</dbReference>